<dbReference type="STRING" id="441103.TRN7648_00056"/>
<dbReference type="PANTHER" id="PTHR13355:SF11">
    <property type="entry name" value="GLUCOSAMINE 6-PHOSPHATE N-ACETYLTRANSFERASE"/>
    <property type="match status" value="1"/>
</dbReference>
<name>A0A0P1FZK4_9RHOB</name>
<dbReference type="PANTHER" id="PTHR13355">
    <property type="entry name" value="GLUCOSAMINE 6-PHOSPHATE N-ACETYLTRANSFERASE"/>
    <property type="match status" value="1"/>
</dbReference>
<protein>
    <submittedName>
        <fullName evidence="2">Putative N-acetyltransferase YjcF</fullName>
        <ecNumber evidence="2">2.3.1.-</ecNumber>
    </submittedName>
</protein>
<feature type="domain" description="N-acetyltransferase" evidence="1">
    <location>
        <begin position="1"/>
        <end position="137"/>
    </location>
</feature>
<reference evidence="2 3" key="1">
    <citation type="submission" date="2015-09" db="EMBL/GenBank/DDBJ databases">
        <authorList>
            <consortium name="Swine Surveillance"/>
        </authorList>
    </citation>
    <scope>NUCLEOTIDE SEQUENCE [LARGE SCALE GENOMIC DNA]</scope>
    <source>
        <strain evidence="2 3">CECT 7648</strain>
    </source>
</reference>
<dbReference type="InterPro" id="IPR016181">
    <property type="entry name" value="Acyl_CoA_acyltransferase"/>
</dbReference>
<dbReference type="InterPro" id="IPR039143">
    <property type="entry name" value="GNPNAT1-like"/>
</dbReference>
<dbReference type="EMBL" id="CYSE01000001">
    <property type="protein sequence ID" value="CUH74735.1"/>
    <property type="molecule type" value="Genomic_DNA"/>
</dbReference>
<keyword evidence="2" id="KW-0012">Acyltransferase</keyword>
<dbReference type="EC" id="2.3.1.-" evidence="2"/>
<dbReference type="Proteomes" id="UP000054935">
    <property type="component" value="Unassembled WGS sequence"/>
</dbReference>
<keyword evidence="2" id="KW-0808">Transferase</keyword>
<dbReference type="SUPFAM" id="SSF55729">
    <property type="entry name" value="Acyl-CoA N-acyltransferases (Nat)"/>
    <property type="match status" value="1"/>
</dbReference>
<evidence type="ECO:0000313" key="3">
    <source>
        <dbReference type="Proteomes" id="UP000054935"/>
    </source>
</evidence>
<dbReference type="AlphaFoldDB" id="A0A0P1FZK4"/>
<dbReference type="Gene3D" id="3.40.630.30">
    <property type="match status" value="1"/>
</dbReference>
<dbReference type="RefSeq" id="WP_058245648.1">
    <property type="nucleotide sequence ID" value="NZ_CYSE01000001.1"/>
</dbReference>
<dbReference type="Pfam" id="PF13673">
    <property type="entry name" value="Acetyltransf_10"/>
    <property type="match status" value="1"/>
</dbReference>
<gene>
    <name evidence="2" type="primary">yjcF</name>
    <name evidence="2" type="ORF">TRN7648_00056</name>
</gene>
<sequence>MTVSVATDPAECFALRRTVFIEEQGFTEADEWDDLDASAVHLVKHVKDQPVATARLIPQGDAGRIGRICVLKTARGLGLGAELVRYGIEYFASKGAKRVVLGAQVRAQGFYAKLGFTPIGAVYDDGGVPHQEMERAL</sequence>
<evidence type="ECO:0000259" key="1">
    <source>
        <dbReference type="PROSITE" id="PS51186"/>
    </source>
</evidence>
<evidence type="ECO:0000313" key="2">
    <source>
        <dbReference type="EMBL" id="CUH74735.1"/>
    </source>
</evidence>
<dbReference type="InterPro" id="IPR000182">
    <property type="entry name" value="GNAT_dom"/>
</dbReference>
<dbReference type="CDD" id="cd04301">
    <property type="entry name" value="NAT_SF"/>
    <property type="match status" value="1"/>
</dbReference>
<dbReference type="OrthoDB" id="9796171at2"/>
<keyword evidence="3" id="KW-1185">Reference proteome</keyword>
<dbReference type="PROSITE" id="PS51186">
    <property type="entry name" value="GNAT"/>
    <property type="match status" value="1"/>
</dbReference>
<dbReference type="GO" id="GO:0004343">
    <property type="term" value="F:glucosamine 6-phosphate N-acetyltransferase activity"/>
    <property type="evidence" value="ECO:0007669"/>
    <property type="project" value="TreeGrafter"/>
</dbReference>
<proteinExistence type="predicted"/>
<accession>A0A0P1FZK4</accession>
<organism evidence="2 3">
    <name type="scientific">Tropicibacter naphthalenivorans</name>
    <dbReference type="NCBI Taxonomy" id="441103"/>
    <lineage>
        <taxon>Bacteria</taxon>
        <taxon>Pseudomonadati</taxon>
        <taxon>Pseudomonadota</taxon>
        <taxon>Alphaproteobacteria</taxon>
        <taxon>Rhodobacterales</taxon>
        <taxon>Roseobacteraceae</taxon>
        <taxon>Tropicibacter</taxon>
    </lineage>
</organism>